<accession>A0A8R1TJY2</accession>
<protein>
    <submittedName>
        <fullName evidence="2">Uncharacterized protein</fullName>
    </submittedName>
</protein>
<keyword evidence="3" id="KW-1185">Reference proteome</keyword>
<evidence type="ECO:0000313" key="2">
    <source>
        <dbReference type="EnsemblMetazoa" id="OVOC1079.1"/>
    </source>
</evidence>
<proteinExistence type="predicted"/>
<organism evidence="2 3">
    <name type="scientific">Onchocerca volvulus</name>
    <dbReference type="NCBI Taxonomy" id="6282"/>
    <lineage>
        <taxon>Eukaryota</taxon>
        <taxon>Metazoa</taxon>
        <taxon>Ecdysozoa</taxon>
        <taxon>Nematoda</taxon>
        <taxon>Chromadorea</taxon>
        <taxon>Rhabditida</taxon>
        <taxon>Spirurina</taxon>
        <taxon>Spiruromorpha</taxon>
        <taxon>Filarioidea</taxon>
        <taxon>Onchocercidae</taxon>
        <taxon>Onchocerca</taxon>
    </lineage>
</organism>
<dbReference type="EMBL" id="CMVM020000024">
    <property type="status" value="NOT_ANNOTATED_CDS"/>
    <property type="molecule type" value="Genomic_DNA"/>
</dbReference>
<reference evidence="2" key="2">
    <citation type="submission" date="2022-06" db="UniProtKB">
        <authorList>
            <consortium name="EnsemblMetazoa"/>
        </authorList>
    </citation>
    <scope>IDENTIFICATION</scope>
</reference>
<feature type="compositionally biased region" description="Polar residues" evidence="1">
    <location>
        <begin position="1"/>
        <end position="18"/>
    </location>
</feature>
<dbReference type="AlphaFoldDB" id="A0A8R1TJY2"/>
<reference evidence="3" key="1">
    <citation type="submission" date="2013-10" db="EMBL/GenBank/DDBJ databases">
        <title>Genome sequencing of Onchocerca volvulus.</title>
        <authorList>
            <person name="Cotton J."/>
            <person name="Tsai J."/>
            <person name="Stanley E."/>
            <person name="Tracey A."/>
            <person name="Holroyd N."/>
            <person name="Lustigman S."/>
            <person name="Berriman M."/>
        </authorList>
    </citation>
    <scope>NUCLEOTIDE SEQUENCE</scope>
</reference>
<evidence type="ECO:0000313" key="3">
    <source>
        <dbReference type="Proteomes" id="UP000024404"/>
    </source>
</evidence>
<dbReference type="EnsemblMetazoa" id="OVOC1079.1">
    <property type="protein sequence ID" value="OVOC1079.1"/>
    <property type="gene ID" value="WBGene00237888"/>
</dbReference>
<sequence length="94" mass="10571">MSLSSTPFSHQGYSSDVSSPEHYCFDSNETECLEHYENNLEKYKGAVDSSNMHVIMQIDCPLKNSGMKESFLIILLSPPVERFQSFDGPIYGLA</sequence>
<dbReference type="Proteomes" id="UP000024404">
    <property type="component" value="Unassembled WGS sequence"/>
</dbReference>
<feature type="region of interest" description="Disordered" evidence="1">
    <location>
        <begin position="1"/>
        <end position="21"/>
    </location>
</feature>
<name>A0A8R1TJY2_ONCVO</name>
<evidence type="ECO:0000256" key="1">
    <source>
        <dbReference type="SAM" id="MobiDB-lite"/>
    </source>
</evidence>